<evidence type="ECO:0000313" key="2">
    <source>
        <dbReference type="Proteomes" id="UP000183653"/>
    </source>
</evidence>
<dbReference type="Proteomes" id="UP000183653">
    <property type="component" value="Chromosome I"/>
</dbReference>
<proteinExistence type="predicted"/>
<dbReference type="AlphaFoldDB" id="A0A0R2ZZE9"/>
<protein>
    <submittedName>
        <fullName evidence="1">Uncharacterized protein</fullName>
    </submittedName>
</protein>
<dbReference type="EMBL" id="LT629782">
    <property type="protein sequence ID" value="SDT87719.1"/>
    <property type="molecule type" value="Genomic_DNA"/>
</dbReference>
<gene>
    <name evidence="1" type="ORF">SAMN04490197_0269</name>
</gene>
<name>A0A0R2ZZE9_9PSED</name>
<evidence type="ECO:0000313" key="1">
    <source>
        <dbReference type="EMBL" id="SDT87719.1"/>
    </source>
</evidence>
<sequence length="98" mass="10532">MPDSAAVPSQHCTIDFLEDTLFGVNPLSHACTAQITQAGDGLSLRVLWPWPKALTEAHNVSIKTDNHTYHGALVDAQAFGTDELLLKVDLKPEAASAH</sequence>
<dbReference type="RefSeq" id="WP_057721933.1">
    <property type="nucleotide sequence ID" value="NZ_JYLM01000002.1"/>
</dbReference>
<keyword evidence="2" id="KW-1185">Reference proteome</keyword>
<reference evidence="1 2" key="1">
    <citation type="submission" date="2016-10" db="EMBL/GenBank/DDBJ databases">
        <authorList>
            <person name="Varghese N."/>
            <person name="Submissions S."/>
        </authorList>
    </citation>
    <scope>NUCLEOTIDE SEQUENCE [LARGE SCALE GENOMIC DNA]</scope>
    <source>
        <strain evidence="1 2">BS2775</strain>
    </source>
</reference>
<accession>A0A0R2ZZE9</accession>
<organism evidence="1 2">
    <name type="scientific">Pseudomonas orientalis</name>
    <dbReference type="NCBI Taxonomy" id="76758"/>
    <lineage>
        <taxon>Bacteria</taxon>
        <taxon>Pseudomonadati</taxon>
        <taxon>Pseudomonadota</taxon>
        <taxon>Gammaproteobacteria</taxon>
        <taxon>Pseudomonadales</taxon>
        <taxon>Pseudomonadaceae</taxon>
        <taxon>Pseudomonas</taxon>
    </lineage>
</organism>
<dbReference type="OrthoDB" id="6891462at2"/>